<accession>W1PU61</accession>
<dbReference type="GO" id="GO:0005634">
    <property type="term" value="C:nucleus"/>
    <property type="evidence" value="ECO:0007669"/>
    <property type="project" value="UniProtKB-SubCell"/>
</dbReference>
<feature type="domain" description="OVATE" evidence="7">
    <location>
        <begin position="180"/>
        <end position="239"/>
    </location>
</feature>
<comment type="subcellular location">
    <subcellularLocation>
        <location evidence="1 6">Nucleus</location>
    </subcellularLocation>
</comment>
<keyword evidence="2 6" id="KW-0678">Repressor</keyword>
<gene>
    <name evidence="8" type="ORF">AMTR_s00027p00238760</name>
</gene>
<dbReference type="PANTHER" id="PTHR33057:SF218">
    <property type="entry name" value="TRANSCRIPTION REPRESSOR"/>
    <property type="match status" value="1"/>
</dbReference>
<organism evidence="8 9">
    <name type="scientific">Amborella trichopoda</name>
    <dbReference type="NCBI Taxonomy" id="13333"/>
    <lineage>
        <taxon>Eukaryota</taxon>
        <taxon>Viridiplantae</taxon>
        <taxon>Streptophyta</taxon>
        <taxon>Embryophyta</taxon>
        <taxon>Tracheophyta</taxon>
        <taxon>Spermatophyta</taxon>
        <taxon>Magnoliopsida</taxon>
        <taxon>Amborellales</taxon>
        <taxon>Amborellaceae</taxon>
        <taxon>Amborella</taxon>
    </lineage>
</organism>
<keyword evidence="4 6" id="KW-0804">Transcription</keyword>
<evidence type="ECO:0000256" key="5">
    <source>
        <dbReference type="ARBA" id="ARBA00023242"/>
    </source>
</evidence>
<dbReference type="Proteomes" id="UP000017836">
    <property type="component" value="Unassembled WGS sequence"/>
</dbReference>
<dbReference type="KEGG" id="atr:18439012"/>
<dbReference type="PROSITE" id="PS51754">
    <property type="entry name" value="OVATE"/>
    <property type="match status" value="1"/>
</dbReference>
<dbReference type="OrthoDB" id="1928390at2759"/>
<dbReference type="InterPro" id="IPR006458">
    <property type="entry name" value="Ovate_C"/>
</dbReference>
<dbReference type="OMA" id="CDFYSEK"/>
<evidence type="ECO:0000259" key="7">
    <source>
        <dbReference type="PROSITE" id="PS51754"/>
    </source>
</evidence>
<dbReference type="HOGENOM" id="CLU_066339_0_0_1"/>
<reference evidence="9" key="1">
    <citation type="journal article" date="2013" name="Science">
        <title>The Amborella genome and the evolution of flowering plants.</title>
        <authorList>
            <consortium name="Amborella Genome Project"/>
        </authorList>
    </citation>
    <scope>NUCLEOTIDE SEQUENCE [LARGE SCALE GENOMIC DNA]</scope>
</reference>
<dbReference type="Pfam" id="PF04844">
    <property type="entry name" value="Ovate"/>
    <property type="match status" value="1"/>
</dbReference>
<name>W1PU61_AMBTC</name>
<dbReference type="EMBL" id="KI392798">
    <property type="protein sequence ID" value="ERN10830.1"/>
    <property type="molecule type" value="Genomic_DNA"/>
</dbReference>
<dbReference type="NCBIfam" id="TIGR01568">
    <property type="entry name" value="A_thal_3678"/>
    <property type="match status" value="1"/>
</dbReference>
<dbReference type="AlphaFoldDB" id="W1PU61"/>
<evidence type="ECO:0000256" key="6">
    <source>
        <dbReference type="RuleBase" id="RU367028"/>
    </source>
</evidence>
<proteinExistence type="predicted"/>
<evidence type="ECO:0000313" key="8">
    <source>
        <dbReference type="EMBL" id="ERN10830.1"/>
    </source>
</evidence>
<evidence type="ECO:0000256" key="2">
    <source>
        <dbReference type="ARBA" id="ARBA00022491"/>
    </source>
</evidence>
<sequence length="249" mass="28292">MKKSNISSPMKALCNNFGPIACTQSPQTQSFRVPPDMYKSFNSMFQEDPLSLSNDTLSFSNSMTSNSEGCSSTSSSSLSTDSSIISSAMAKSTKRFFFSKPGETKSILEEMNSKQEQNVDLVCENREIGCESRREMGCDFYSEKKDLGCDFYSEKNDLGCDSYSEKRGVECEFYSESVTMSMSSEDPLWDFRVSMEEMIEAHGLRDWAMLHELLQCYLKLNEKRTHKYIVGAFLDLLFKMVAEAEREKD</sequence>
<dbReference type="Gramene" id="ERN10830">
    <property type="protein sequence ID" value="ERN10830"/>
    <property type="gene ID" value="AMTR_s00027p00238760"/>
</dbReference>
<evidence type="ECO:0000256" key="4">
    <source>
        <dbReference type="ARBA" id="ARBA00023163"/>
    </source>
</evidence>
<dbReference type="InterPro" id="IPR038933">
    <property type="entry name" value="Ovate"/>
</dbReference>
<comment type="function">
    <text evidence="6">Transcriptional repressor that regulates multiple aspects of plant growth and development.</text>
</comment>
<protein>
    <recommendedName>
        <fullName evidence="6">Transcription repressor</fullName>
    </recommendedName>
    <alternativeName>
        <fullName evidence="6">Ovate family protein</fullName>
    </alternativeName>
</protein>
<dbReference type="PANTHER" id="PTHR33057">
    <property type="entry name" value="TRANSCRIPTION REPRESSOR OFP7-RELATED"/>
    <property type="match status" value="1"/>
</dbReference>
<evidence type="ECO:0000313" key="9">
    <source>
        <dbReference type="Proteomes" id="UP000017836"/>
    </source>
</evidence>
<keyword evidence="3 6" id="KW-0805">Transcription regulation</keyword>
<evidence type="ECO:0000256" key="3">
    <source>
        <dbReference type="ARBA" id="ARBA00023015"/>
    </source>
</evidence>
<evidence type="ECO:0000256" key="1">
    <source>
        <dbReference type="ARBA" id="ARBA00004123"/>
    </source>
</evidence>
<keyword evidence="5 6" id="KW-0539">Nucleus</keyword>
<keyword evidence="9" id="KW-1185">Reference proteome</keyword>
<dbReference type="GO" id="GO:0045892">
    <property type="term" value="P:negative regulation of DNA-templated transcription"/>
    <property type="evidence" value="ECO:0007669"/>
    <property type="project" value="UniProtKB-UniRule"/>
</dbReference>